<name>A0A174WIY0_FLAPL</name>
<dbReference type="AlphaFoldDB" id="A0A174WIY0"/>
<dbReference type="Proteomes" id="UP000095746">
    <property type="component" value="Unassembled WGS sequence"/>
</dbReference>
<feature type="region of interest" description="Disordered" evidence="1">
    <location>
        <begin position="51"/>
        <end position="79"/>
    </location>
</feature>
<accession>A0A174WIY0</accession>
<evidence type="ECO:0000313" key="3">
    <source>
        <dbReference type="Proteomes" id="UP000095746"/>
    </source>
</evidence>
<sequence length="79" mass="8821">MEARARMPGFSLRALMPSRRTTSCARWEDTSPKYVERPVWKMGGTMGLPSSSWRPSLATTTTPPSLRYISPTLSRNSSS</sequence>
<proteinExistence type="predicted"/>
<evidence type="ECO:0000256" key="1">
    <source>
        <dbReference type="SAM" id="MobiDB-lite"/>
    </source>
</evidence>
<reference evidence="2 3" key="1">
    <citation type="submission" date="2015-09" db="EMBL/GenBank/DDBJ databases">
        <authorList>
            <consortium name="Pathogen Informatics"/>
        </authorList>
    </citation>
    <scope>NUCLEOTIDE SEQUENCE [LARGE SCALE GENOMIC DNA]</scope>
    <source>
        <strain evidence="2 3">2789STDY5608854</strain>
    </source>
</reference>
<dbReference type="EMBL" id="CYZT01001171">
    <property type="protein sequence ID" value="CUQ44468.1"/>
    <property type="molecule type" value="Genomic_DNA"/>
</dbReference>
<protein>
    <submittedName>
        <fullName evidence="2">Uncharacterized protein</fullName>
    </submittedName>
</protein>
<evidence type="ECO:0000313" key="2">
    <source>
        <dbReference type="EMBL" id="CUQ44468.1"/>
    </source>
</evidence>
<organism evidence="2 3">
    <name type="scientific">Flavonifractor plautii</name>
    <name type="common">Fusobacterium plautii</name>
    <dbReference type="NCBI Taxonomy" id="292800"/>
    <lineage>
        <taxon>Bacteria</taxon>
        <taxon>Bacillati</taxon>
        <taxon>Bacillota</taxon>
        <taxon>Clostridia</taxon>
        <taxon>Eubacteriales</taxon>
        <taxon>Oscillospiraceae</taxon>
        <taxon>Flavonifractor</taxon>
    </lineage>
</organism>
<gene>
    <name evidence="2" type="ORF">ERS852411_04411</name>
</gene>